<protein>
    <submittedName>
        <fullName evidence="10">Subtilisin family serine protease</fullName>
    </submittedName>
</protein>
<evidence type="ECO:0000256" key="7">
    <source>
        <dbReference type="RuleBase" id="RU003355"/>
    </source>
</evidence>
<dbReference type="RefSeq" id="WP_184837759.1">
    <property type="nucleotide sequence ID" value="NZ_JACHMN010000002.1"/>
</dbReference>
<dbReference type="InterPro" id="IPR015500">
    <property type="entry name" value="Peptidase_S8_subtilisin-rel"/>
</dbReference>
<feature type="active site" description="Charge relay system" evidence="5 6">
    <location>
        <position position="540"/>
    </location>
</feature>
<feature type="signal peptide" evidence="8">
    <location>
        <begin position="1"/>
        <end position="30"/>
    </location>
</feature>
<dbReference type="InterPro" id="IPR015943">
    <property type="entry name" value="WD40/YVTN_repeat-like_dom_sf"/>
</dbReference>
<comment type="similarity">
    <text evidence="1 6 7">Belongs to the peptidase S8 family.</text>
</comment>
<evidence type="ECO:0000256" key="8">
    <source>
        <dbReference type="SAM" id="SignalP"/>
    </source>
</evidence>
<name>A0A841BUF5_9ACTN</name>
<accession>A0A841BUF5</accession>
<reference evidence="10 11" key="1">
    <citation type="submission" date="2020-08" db="EMBL/GenBank/DDBJ databases">
        <title>Sequencing the genomes of 1000 actinobacteria strains.</title>
        <authorList>
            <person name="Klenk H.-P."/>
        </authorList>
    </citation>
    <scope>NUCLEOTIDE SEQUENCE [LARGE SCALE GENOMIC DNA]</scope>
    <source>
        <strain evidence="10 11">DSM 45362</strain>
    </source>
</reference>
<dbReference type="SUPFAM" id="SSF52743">
    <property type="entry name" value="Subtilisin-like"/>
    <property type="match status" value="1"/>
</dbReference>
<comment type="caution">
    <text evidence="10">The sequence shown here is derived from an EMBL/GenBank/DDBJ whole genome shotgun (WGS) entry which is preliminary data.</text>
</comment>
<dbReference type="CDD" id="cd07474">
    <property type="entry name" value="Peptidases_S8_subtilisin_Vpr-like"/>
    <property type="match status" value="1"/>
</dbReference>
<evidence type="ECO:0000256" key="5">
    <source>
        <dbReference type="PIRSR" id="PIRSR615500-1"/>
    </source>
</evidence>
<keyword evidence="11" id="KW-1185">Reference proteome</keyword>
<dbReference type="Proteomes" id="UP000587527">
    <property type="component" value="Unassembled WGS sequence"/>
</dbReference>
<organism evidence="10 11">
    <name type="scientific">Allocatelliglobosispora scoriae</name>
    <dbReference type="NCBI Taxonomy" id="643052"/>
    <lineage>
        <taxon>Bacteria</taxon>
        <taxon>Bacillati</taxon>
        <taxon>Actinomycetota</taxon>
        <taxon>Actinomycetes</taxon>
        <taxon>Micromonosporales</taxon>
        <taxon>Micromonosporaceae</taxon>
        <taxon>Allocatelliglobosispora</taxon>
    </lineage>
</organism>
<feature type="active site" description="Charge relay system" evidence="5 6">
    <location>
        <position position="168"/>
    </location>
</feature>
<proteinExistence type="inferred from homology"/>
<evidence type="ECO:0000256" key="3">
    <source>
        <dbReference type="ARBA" id="ARBA00022801"/>
    </source>
</evidence>
<dbReference type="PROSITE" id="PS00136">
    <property type="entry name" value="SUBTILASE_ASP"/>
    <property type="match status" value="1"/>
</dbReference>
<feature type="active site" description="Charge relay system" evidence="5 6">
    <location>
        <position position="207"/>
    </location>
</feature>
<dbReference type="InterPro" id="IPR023828">
    <property type="entry name" value="Peptidase_S8_Ser-AS"/>
</dbReference>
<evidence type="ECO:0000313" key="11">
    <source>
        <dbReference type="Proteomes" id="UP000587527"/>
    </source>
</evidence>
<sequence length="1388" mass="142683">MRKTPPRSLAAGLAVALTASVLSASGSALASTTPQAERRMIVMLAGDAAVTAAPGGLLRDSGSGVAAARRGTAARQDDFLARAKQSGVHTRGNRKLNLLVNAVAVTVPADEVGKLSALPGVVAVYPDAPVRAYTDVSVPLIGATDVWKSKDAAGADVRGAGVTVAIIDSGVDYTHPDLGGGFGEGHKVVGGWDFVNNDADPMDDNGHGTHVAGIIAGRAAAPGGITGVAPDASILAYKAMNEWGEGSTSDIVAAIEAAIDPANPHRADVINMSLGGPGDGTDPLGQAATAATRAGVVVVASAGNSGPGRDTVGSPAAADGVIAVGASTSNFRVAKAYLAGRKPELIQTFRGALSANPQVKPVTAEVVDLGYGAPEDWDRVGDVRGKILKFEGFVARTTGDLYISDLELAREAERRGAVALLGGQSGGGPVLASVEPGVAPVEPGKVRLHESGDLFRMDSLVILGMDGAQFAELGTRMAAGRVDITITSTDSTDEIASFSSRGPSGTFGLKPDLVAPGVEIRSTVPKALFEPGQYRMSGTSMAGPHVAGAAALLRQLHPGQAPADVKSVLMGTSKSLRGTGPTAQGAGRLDIAAAAKATLTAQPPSISLGLADLSGGTVGGTTRVALHNSGTRAISVRLDADRRGVTVRPDRVAVPAGGSATVTVTLRVDRPEADTEIAGAINATAGTQRIHLPYLLVVRPLIVRASPDPSDGHSTVYIGAPTGLAGVPTVTVDPQHGRSFTVPAKLEYGNWYRAEIDVDRAGAYAVSVRGRAATGQMLVGASGFEVTPESIRRTRWEPIGPDSAGGSLTLSPAAPHQAMLAEEYKAGPWLTTDDGATWKQLNRLPIAVSGGEGMIVADPRHAERFFYAVNGTMNGSTVLRTDDRGTTWRTLNLPNSFISAFLADPAGAALIAVTDAGLQVSRDAGDSWTAFATGVTDSITDTAVAGGNLYLGTPRGIYVVPGIVAGAPQPTRKIYDSGTRFVSSIVADGSVIAAEVWNVGVVGSRDGGTTWSTLLAMPSGGTELRSSGGDVVLETYLGTSHVSHDHGATWVEVPAPSRDAAQLDYDRWADGTITMTNTAGVYRGSADGTGYRRIGVQGTTAHALAVSGGALLAGTELGVYRTALPVASREWGAIETEGYVGVDVTFLAVSPKDQKIVWRVRESAFGEFYLDRSTDAGLTWEEKGRGTEIPDSLLIDPADPNRVSVGFRSLEGAGLFRTVDGGTTWKNLYHDMTFTAQAGDPADPKRLWLGNELGLFRSDDGGATVTKVLDGPVRAIDLSGRRMVVGGDGVRVSTDGGRTFRAADTGPLDVHVSSLLRSGTTLYAGTTGSWDYGVASGGRGVLRSTDGGMSWENISSGLQNLDVVSLAVTGGALYVGTVSGGVHRLPLH</sequence>
<dbReference type="PANTHER" id="PTHR43806:SF65">
    <property type="entry name" value="SERINE PROTEASE APRX"/>
    <property type="match status" value="1"/>
</dbReference>
<evidence type="ECO:0000256" key="1">
    <source>
        <dbReference type="ARBA" id="ARBA00011073"/>
    </source>
</evidence>
<evidence type="ECO:0000256" key="2">
    <source>
        <dbReference type="ARBA" id="ARBA00022670"/>
    </source>
</evidence>
<dbReference type="Gene3D" id="2.130.10.10">
    <property type="entry name" value="YVTN repeat-like/Quinoprotein amine dehydrogenase"/>
    <property type="match status" value="3"/>
</dbReference>
<dbReference type="GO" id="GO:0004252">
    <property type="term" value="F:serine-type endopeptidase activity"/>
    <property type="evidence" value="ECO:0007669"/>
    <property type="project" value="UniProtKB-UniRule"/>
</dbReference>
<evidence type="ECO:0000313" key="10">
    <source>
        <dbReference type="EMBL" id="MBB5870390.1"/>
    </source>
</evidence>
<keyword evidence="2 6" id="KW-0645">Protease</keyword>
<dbReference type="InterPro" id="IPR036852">
    <property type="entry name" value="Peptidase_S8/S53_dom_sf"/>
</dbReference>
<gene>
    <name evidence="10" type="ORF">F4553_003769</name>
</gene>
<dbReference type="PROSITE" id="PS51892">
    <property type="entry name" value="SUBTILASE"/>
    <property type="match status" value="1"/>
</dbReference>
<dbReference type="InterPro" id="IPR022398">
    <property type="entry name" value="Peptidase_S8_His-AS"/>
</dbReference>
<dbReference type="Gene3D" id="3.40.50.200">
    <property type="entry name" value="Peptidase S8/S53 domain"/>
    <property type="match status" value="2"/>
</dbReference>
<dbReference type="GO" id="GO:0006508">
    <property type="term" value="P:proteolysis"/>
    <property type="evidence" value="ECO:0007669"/>
    <property type="project" value="UniProtKB-KW"/>
</dbReference>
<dbReference type="InterPro" id="IPR023827">
    <property type="entry name" value="Peptidase_S8_Asp-AS"/>
</dbReference>
<evidence type="ECO:0000256" key="6">
    <source>
        <dbReference type="PROSITE-ProRule" id="PRU01240"/>
    </source>
</evidence>
<dbReference type="EMBL" id="JACHMN010000002">
    <property type="protein sequence ID" value="MBB5870390.1"/>
    <property type="molecule type" value="Genomic_DNA"/>
</dbReference>
<keyword evidence="8" id="KW-0732">Signal</keyword>
<dbReference type="PROSITE" id="PS00137">
    <property type="entry name" value="SUBTILASE_HIS"/>
    <property type="match status" value="1"/>
</dbReference>
<dbReference type="PANTHER" id="PTHR43806">
    <property type="entry name" value="PEPTIDASE S8"/>
    <property type="match status" value="1"/>
</dbReference>
<dbReference type="PROSITE" id="PS00138">
    <property type="entry name" value="SUBTILASE_SER"/>
    <property type="match status" value="1"/>
</dbReference>
<feature type="chain" id="PRO_5032684498" evidence="8">
    <location>
        <begin position="31"/>
        <end position="1388"/>
    </location>
</feature>
<evidence type="ECO:0000256" key="4">
    <source>
        <dbReference type="ARBA" id="ARBA00022825"/>
    </source>
</evidence>
<dbReference type="PRINTS" id="PR00723">
    <property type="entry name" value="SUBTILISIN"/>
</dbReference>
<dbReference type="SUPFAM" id="SSF110296">
    <property type="entry name" value="Oligoxyloglucan reducing end-specific cellobiohydrolase"/>
    <property type="match status" value="2"/>
</dbReference>
<dbReference type="Pfam" id="PF00082">
    <property type="entry name" value="Peptidase_S8"/>
    <property type="match status" value="1"/>
</dbReference>
<evidence type="ECO:0000259" key="9">
    <source>
        <dbReference type="Pfam" id="PF00082"/>
    </source>
</evidence>
<feature type="domain" description="Peptidase S8/S53" evidence="9">
    <location>
        <begin position="159"/>
        <end position="587"/>
    </location>
</feature>
<dbReference type="InterPro" id="IPR000209">
    <property type="entry name" value="Peptidase_S8/S53_dom"/>
</dbReference>
<dbReference type="InterPro" id="IPR034213">
    <property type="entry name" value="S8_Vpr-like"/>
</dbReference>
<dbReference type="InterPro" id="IPR050131">
    <property type="entry name" value="Peptidase_S8_subtilisin-like"/>
</dbReference>
<keyword evidence="4 6" id="KW-0720">Serine protease</keyword>
<keyword evidence="3 6" id="KW-0378">Hydrolase</keyword>